<feature type="compositionally biased region" description="Low complexity" evidence="1">
    <location>
        <begin position="325"/>
        <end position="353"/>
    </location>
</feature>
<dbReference type="STRING" id="1423740.FC36_GL001679"/>
<reference evidence="2 3" key="1">
    <citation type="journal article" date="2015" name="Genome Announc.">
        <title>Expanding the biotechnology potential of lactobacilli through comparative genomics of 213 strains and associated genera.</title>
        <authorList>
            <person name="Sun Z."/>
            <person name="Harris H.M."/>
            <person name="McCann A."/>
            <person name="Guo C."/>
            <person name="Argimon S."/>
            <person name="Zhang W."/>
            <person name="Yang X."/>
            <person name="Jeffery I.B."/>
            <person name="Cooney J.C."/>
            <person name="Kagawa T.F."/>
            <person name="Liu W."/>
            <person name="Song Y."/>
            <person name="Salvetti E."/>
            <person name="Wrobel A."/>
            <person name="Rasinkangas P."/>
            <person name="Parkhill J."/>
            <person name="Rea M.C."/>
            <person name="O'Sullivan O."/>
            <person name="Ritari J."/>
            <person name="Douillard F.P."/>
            <person name="Paul Ross R."/>
            <person name="Yang R."/>
            <person name="Briner A.E."/>
            <person name="Felis G.E."/>
            <person name="de Vos W.M."/>
            <person name="Barrangou R."/>
            <person name="Klaenhammer T.R."/>
            <person name="Caufield P.W."/>
            <person name="Cui Y."/>
            <person name="Zhang H."/>
            <person name="O'Toole P.W."/>
        </authorList>
    </citation>
    <scope>NUCLEOTIDE SEQUENCE [LARGE SCALE GENOMIC DNA]</scope>
    <source>
        <strain evidence="2 3">DSM 15833</strain>
    </source>
</reference>
<dbReference type="PATRIC" id="fig|1423740.3.peg.1813"/>
<accession>A0A0R1TNM2</accession>
<dbReference type="AlphaFoldDB" id="A0A0R1TNM2"/>
<evidence type="ECO:0000256" key="1">
    <source>
        <dbReference type="SAM" id="MobiDB-lite"/>
    </source>
</evidence>
<dbReference type="OrthoDB" id="2139417at2"/>
<dbReference type="InterPro" id="IPR012505">
    <property type="entry name" value="YbbR"/>
</dbReference>
<evidence type="ECO:0008006" key="4">
    <source>
        <dbReference type="Google" id="ProtNLM"/>
    </source>
</evidence>
<feature type="compositionally biased region" description="Low complexity" evidence="1">
    <location>
        <begin position="361"/>
        <end position="370"/>
    </location>
</feature>
<comment type="caution">
    <text evidence="2">The sequence shown here is derived from an EMBL/GenBank/DDBJ whole genome shotgun (WGS) entry which is preliminary data.</text>
</comment>
<dbReference type="Gene3D" id="2.170.120.40">
    <property type="entry name" value="YbbR-like domain"/>
    <property type="match status" value="2"/>
</dbReference>
<evidence type="ECO:0000313" key="2">
    <source>
        <dbReference type="EMBL" id="KRL81476.1"/>
    </source>
</evidence>
<gene>
    <name evidence="2" type="ORF">FC36_GL001679</name>
</gene>
<protein>
    <recommendedName>
        <fullName evidence="4">YbbR family protein</fullName>
    </recommendedName>
</protein>
<dbReference type="RefSeq" id="WP_025020721.1">
    <property type="nucleotide sequence ID" value="NZ_AZFH01000036.1"/>
</dbReference>
<feature type="region of interest" description="Disordered" evidence="1">
    <location>
        <begin position="325"/>
        <end position="370"/>
    </location>
</feature>
<dbReference type="PANTHER" id="PTHR37804">
    <property type="entry name" value="CDAA REGULATORY PROTEIN CDAR"/>
    <property type="match status" value="1"/>
</dbReference>
<dbReference type="PANTHER" id="PTHR37804:SF1">
    <property type="entry name" value="CDAA REGULATORY PROTEIN CDAR"/>
    <property type="match status" value="1"/>
</dbReference>
<dbReference type="Proteomes" id="UP000051048">
    <property type="component" value="Unassembled WGS sequence"/>
</dbReference>
<proteinExistence type="predicted"/>
<evidence type="ECO:0000313" key="3">
    <source>
        <dbReference type="Proteomes" id="UP000051048"/>
    </source>
</evidence>
<name>A0A0R1TNM2_9LACO</name>
<dbReference type="Pfam" id="PF07949">
    <property type="entry name" value="YbbR"/>
    <property type="match status" value="3"/>
</dbReference>
<dbReference type="InterPro" id="IPR053154">
    <property type="entry name" value="c-di-AMP_regulator"/>
</dbReference>
<sequence length="370" mass="39880">MKKNFWTSKIFYRFVSLAMALFLFLYVNSQTASQRGMEVNKSAFRSVLKTNKTFEVTTNLKLNYDDERYVVQDAPETVKLKVTGSSALVTAMHNTQNFTVYADLNNLSVGKHTVKLKTSGISRELSVDLNPDKITVKISRKAIKKMQVQARFDSNQVADGYAAGIATLSRKSVTVTGAKSDVKNIANVVADVNLPDNTRTTVTRTVDIVALDKRGQVLPVEISPSQTTVTVPIEAATITKKLPLKLVASDDGVSGKNYSFSSETTSVMVTGTKAALDKINSLRVPISVAGITSSTSQSVRINPSQSGITAVSPASIEVEIYVTNSSETASSSNTETSSAVTQSSNTSKQVSSESSEEAEEVTSQSSRELE</sequence>
<dbReference type="EMBL" id="AZFH01000036">
    <property type="protein sequence ID" value="KRL81476.1"/>
    <property type="molecule type" value="Genomic_DNA"/>
</dbReference>
<dbReference type="Gene3D" id="2.170.120.30">
    <property type="match status" value="1"/>
</dbReference>
<organism evidence="2 3">
    <name type="scientific">Ligilactobacillus equi DSM 15833 = JCM 10991</name>
    <dbReference type="NCBI Taxonomy" id="1423740"/>
    <lineage>
        <taxon>Bacteria</taxon>
        <taxon>Bacillati</taxon>
        <taxon>Bacillota</taxon>
        <taxon>Bacilli</taxon>
        <taxon>Lactobacillales</taxon>
        <taxon>Lactobacillaceae</taxon>
        <taxon>Ligilactobacillus</taxon>
    </lineage>
</organism>